<name>A0A368JX85_9BACT</name>
<evidence type="ECO:0000313" key="2">
    <source>
        <dbReference type="EMBL" id="RCR71243.1"/>
    </source>
</evidence>
<dbReference type="Proteomes" id="UP000253383">
    <property type="component" value="Unassembled WGS sequence"/>
</dbReference>
<proteinExistence type="predicted"/>
<sequence length="484" mass="53210">MKSYRLFIATAILLVMMGSCSESIMNEIDRNPNQVNDAPLNTRLPQATMGYVKAVAGSSSNRLTSYYVEHHTNVLGMGGIYNTMTSYNSGGWSGAYAALNDMKLLKEKAIAAEAWGYAGIADVLTAYSYANLVDLYGDIPMSEALQAGVIRQPKFDNAQDIYKNLQSILDEAVGNLDKGATAPVKPGSDDLVFAGNMTSWKKTAYALKIRLFNRLSNADPVASANNVLSLLEKSFVNETEGFVFKQYAENRNFENPYSGAQQSQPEFAMGNGIYNALAWFSSSSNVEDDPRTAIWFSRISGAVKPAPNGLAGGDFGEPRLDGRFYSKPAVLKLLNSPQPLATYAELKYIEAEAQLRLGNRTAAYAAYQVAVQTSLKQASLFNPATALSNDKINAYLALPKVSPSAAQLTLRHILLQKYIYLFYDQPLEAYNDVRRELFMVITDPSGLANRVPYPDSELTRNPQVPKNVNLTTLFDPSTKLFWAK</sequence>
<gene>
    <name evidence="2" type="ORF">DUE52_03060</name>
</gene>
<reference evidence="2 3" key="1">
    <citation type="submission" date="2018-07" db="EMBL/GenBank/DDBJ databases">
        <title>Genome analysis of Larkinella rosea.</title>
        <authorList>
            <person name="Zhou Z."/>
            <person name="Wang G."/>
        </authorList>
    </citation>
    <scope>NUCLEOTIDE SEQUENCE [LARGE SCALE GENOMIC DNA]</scope>
    <source>
        <strain evidence="3">zzj9</strain>
    </source>
</reference>
<keyword evidence="1" id="KW-0732">Signal</keyword>
<evidence type="ECO:0000313" key="3">
    <source>
        <dbReference type="Proteomes" id="UP000253383"/>
    </source>
</evidence>
<dbReference type="InterPro" id="IPR011990">
    <property type="entry name" value="TPR-like_helical_dom_sf"/>
</dbReference>
<accession>A0A368JX85</accession>
<protein>
    <submittedName>
        <fullName evidence="2">SusD/RagB family nutrient-binding outer membrane lipoprotein</fullName>
    </submittedName>
</protein>
<keyword evidence="3" id="KW-1185">Reference proteome</keyword>
<feature type="signal peptide" evidence="1">
    <location>
        <begin position="1"/>
        <end position="21"/>
    </location>
</feature>
<dbReference type="SUPFAM" id="SSF48452">
    <property type="entry name" value="TPR-like"/>
    <property type="match status" value="1"/>
</dbReference>
<dbReference type="Gene3D" id="1.25.40.390">
    <property type="match status" value="1"/>
</dbReference>
<dbReference type="AlphaFoldDB" id="A0A368JX85"/>
<feature type="chain" id="PRO_5016787125" evidence="1">
    <location>
        <begin position="22"/>
        <end position="484"/>
    </location>
</feature>
<keyword evidence="2" id="KW-0449">Lipoprotein</keyword>
<dbReference type="OrthoDB" id="622163at2"/>
<dbReference type="RefSeq" id="WP_114404472.1">
    <property type="nucleotide sequence ID" value="NZ_QOWE01000002.1"/>
</dbReference>
<organism evidence="2 3">
    <name type="scientific">Larkinella punicea</name>
    <dbReference type="NCBI Taxonomy" id="2315727"/>
    <lineage>
        <taxon>Bacteria</taxon>
        <taxon>Pseudomonadati</taxon>
        <taxon>Bacteroidota</taxon>
        <taxon>Cytophagia</taxon>
        <taxon>Cytophagales</taxon>
        <taxon>Spirosomataceae</taxon>
        <taxon>Larkinella</taxon>
    </lineage>
</organism>
<dbReference type="EMBL" id="QOWE01000002">
    <property type="protein sequence ID" value="RCR71243.1"/>
    <property type="molecule type" value="Genomic_DNA"/>
</dbReference>
<dbReference type="PROSITE" id="PS51257">
    <property type="entry name" value="PROKAR_LIPOPROTEIN"/>
    <property type="match status" value="1"/>
</dbReference>
<dbReference type="Pfam" id="PF12771">
    <property type="entry name" value="SusD-like_2"/>
    <property type="match status" value="1"/>
</dbReference>
<comment type="caution">
    <text evidence="2">The sequence shown here is derived from an EMBL/GenBank/DDBJ whole genome shotgun (WGS) entry which is preliminary data.</text>
</comment>
<dbReference type="InterPro" id="IPR041662">
    <property type="entry name" value="SusD-like_2"/>
</dbReference>
<evidence type="ECO:0000256" key="1">
    <source>
        <dbReference type="SAM" id="SignalP"/>
    </source>
</evidence>